<organism evidence="1 2">
    <name type="scientific">Scylla paramamosain</name>
    <name type="common">Mud crab</name>
    <dbReference type="NCBI Taxonomy" id="85552"/>
    <lineage>
        <taxon>Eukaryota</taxon>
        <taxon>Metazoa</taxon>
        <taxon>Ecdysozoa</taxon>
        <taxon>Arthropoda</taxon>
        <taxon>Crustacea</taxon>
        <taxon>Multicrustacea</taxon>
        <taxon>Malacostraca</taxon>
        <taxon>Eumalacostraca</taxon>
        <taxon>Eucarida</taxon>
        <taxon>Decapoda</taxon>
        <taxon>Pleocyemata</taxon>
        <taxon>Brachyura</taxon>
        <taxon>Eubrachyura</taxon>
        <taxon>Portunoidea</taxon>
        <taxon>Portunidae</taxon>
        <taxon>Portuninae</taxon>
        <taxon>Scylla</taxon>
    </lineage>
</organism>
<dbReference type="AlphaFoldDB" id="A0AAW0TLG8"/>
<evidence type="ECO:0008006" key="3">
    <source>
        <dbReference type="Google" id="ProtNLM"/>
    </source>
</evidence>
<dbReference type="PANTHER" id="PTHR28037">
    <property type="entry name" value="ALCOHOL O-ACETYLTRANSFERASE 1-RELATED"/>
    <property type="match status" value="1"/>
</dbReference>
<dbReference type="EMBL" id="JARAKH010000029">
    <property type="protein sequence ID" value="KAK8388058.1"/>
    <property type="molecule type" value="Genomic_DNA"/>
</dbReference>
<evidence type="ECO:0000313" key="1">
    <source>
        <dbReference type="EMBL" id="KAK8388058.1"/>
    </source>
</evidence>
<protein>
    <recommendedName>
        <fullName evidence="3">Condensation domain-containing protein</fullName>
    </recommendedName>
</protein>
<dbReference type="Gene3D" id="3.30.559.30">
    <property type="entry name" value="Nonribosomal peptide synthetase, condensation domain"/>
    <property type="match status" value="1"/>
</dbReference>
<dbReference type="SUPFAM" id="SSF52777">
    <property type="entry name" value="CoA-dependent acyltransferases"/>
    <property type="match status" value="2"/>
</dbReference>
<dbReference type="PANTHER" id="PTHR28037:SF1">
    <property type="entry name" value="ALCOHOL O-ACETYLTRANSFERASE 1-RELATED"/>
    <property type="match status" value="1"/>
</dbReference>
<dbReference type="InterPro" id="IPR052058">
    <property type="entry name" value="Alcohol_O-acetyltransferase"/>
</dbReference>
<dbReference type="Proteomes" id="UP001487740">
    <property type="component" value="Unassembled WGS sequence"/>
</dbReference>
<reference evidence="1 2" key="1">
    <citation type="submission" date="2023-03" db="EMBL/GenBank/DDBJ databases">
        <title>High-quality genome of Scylla paramamosain provides insights in environmental adaptation.</title>
        <authorList>
            <person name="Zhang L."/>
        </authorList>
    </citation>
    <scope>NUCLEOTIDE SEQUENCE [LARGE SCALE GENOMIC DNA]</scope>
    <source>
        <strain evidence="1">LZ_2023a</strain>
        <tissue evidence="1">Muscle</tissue>
    </source>
</reference>
<name>A0AAW0TLG8_SCYPA</name>
<sequence length="460" mass="51880">MAVDSSVVWLRPATEIEKGNNIDSNVTVIGLTLRSSVPLCDSQIREALYHVFRKVPSLRTCFRKRGCTLWACDMNCDYLDFQVIETQELVPAMEALLQHRFPTTEGPLWCARLLPAEVPARCSRPYLAAAFAYCRTLLLAKHHAIADGITSIFVIDKFLRVLDDVVADKSITDSAQLGKLVAGEETKVLMTKAMHELMKDDDSFQHLREDMERSRRKKKLVPLAYPMVTESHFKSQIVLRDLDLKTTQNFITKCKEEKVTMNSGLTAVLNVSLVDLLRQGGLEQEFYHIHEVHAVNLRRYWSGDTLGTLGVHAMDIDNVVSTPANWRGNFWAYARNVNKHIGQGLQVKEVMKHLLFTFVSNTADHSSERSLLNSDHGVSNLGNIDHLIPTEGQYVRITHTTGTTALLFDPMLHTFVTLRGCLMYSLTYASSVFTRKNAQKLVDTTFDNLMTVMSVSSSKI</sequence>
<evidence type="ECO:0000313" key="2">
    <source>
        <dbReference type="Proteomes" id="UP001487740"/>
    </source>
</evidence>
<accession>A0AAW0TLG8</accession>
<proteinExistence type="predicted"/>
<comment type="caution">
    <text evidence="1">The sequence shown here is derived from an EMBL/GenBank/DDBJ whole genome shotgun (WGS) entry which is preliminary data.</text>
</comment>
<dbReference type="InterPro" id="IPR023213">
    <property type="entry name" value="CAT-like_dom_sf"/>
</dbReference>
<keyword evidence="2" id="KW-1185">Reference proteome</keyword>
<dbReference type="Gene3D" id="3.30.559.10">
    <property type="entry name" value="Chloramphenicol acetyltransferase-like domain"/>
    <property type="match status" value="1"/>
</dbReference>
<gene>
    <name evidence="1" type="ORF">O3P69_020144</name>
</gene>